<sequence length="571" mass="65289">MIRQLSIRHFAIIEELHIDFSHGFHALTGETGAGKSILIDALGLVMGGRASADFVRHGKEKAEIEAVFDCELSEQLSALFEEQGLELEEGSLWIRRELLANGKSSCRVNGRLVTLGTLKQIGSHLIEIHGQHEYQKLNQIDMHLEWIDQYGGNELLTTRAEYQENYDKFIQIERKLARLNQDEREWVQRIDLLEYQLQEIRDTQLILGEDEELEIECRKLANTEKLMAHVSRSYRSLYGEHQGLDFLQQALSELANVADLDPKLQVLHEQLLSVADQLDEIIRDMSNYQDTLDFDPKRLAEAQERAHHIGQLKRKYGETIPDIFEYEELISAELSQLLDRDVHRDDLEKNQDLYKERLFVLASQITQLRKKAARKLEVEMERELADLYMGETLFRVHFHAEENAQRRLTRTGQDGVEFLIAPNLGEPLRPLAKIASGGEMSRIMLALTCIFADVTQVDTLIFDEVDTGVSGRAAQAIAEKIAYIAGRFQVLCVTHLPQVACMADHHYGISKQSTVTSTRAKIDRLDHSGRVLELARMLSGVEVTDKTKDHATEMIRLANVVKEKRWSMLVD</sequence>
<evidence type="ECO:0000259" key="10">
    <source>
        <dbReference type="Pfam" id="PF02463"/>
    </source>
</evidence>
<dbReference type="OrthoDB" id="9806954at2"/>
<evidence type="ECO:0000313" key="12">
    <source>
        <dbReference type="Proteomes" id="UP000294746"/>
    </source>
</evidence>
<accession>A0A4R2SAZ9</accession>
<evidence type="ECO:0000256" key="8">
    <source>
        <dbReference type="ARBA" id="ARBA00033408"/>
    </source>
</evidence>
<dbReference type="GO" id="GO:0005524">
    <property type="term" value="F:ATP binding"/>
    <property type="evidence" value="ECO:0007669"/>
    <property type="project" value="UniProtKB-KW"/>
</dbReference>
<dbReference type="InterPro" id="IPR027417">
    <property type="entry name" value="P-loop_NTPase"/>
</dbReference>
<evidence type="ECO:0000256" key="6">
    <source>
        <dbReference type="ARBA" id="ARBA00022840"/>
    </source>
</evidence>
<evidence type="ECO:0000313" key="11">
    <source>
        <dbReference type="EMBL" id="TCP69738.1"/>
    </source>
</evidence>
<comment type="caution">
    <text evidence="11">The sequence shown here is derived from an EMBL/GenBank/DDBJ whole genome shotgun (WGS) entry which is preliminary data.</text>
</comment>
<dbReference type="SUPFAM" id="SSF52540">
    <property type="entry name" value="P-loop containing nucleoside triphosphate hydrolases"/>
    <property type="match status" value="2"/>
</dbReference>
<evidence type="ECO:0000256" key="7">
    <source>
        <dbReference type="ARBA" id="ARBA00023204"/>
    </source>
</evidence>
<protein>
    <recommendedName>
        <fullName evidence="3 9">DNA repair protein RecN</fullName>
    </recommendedName>
    <alternativeName>
        <fullName evidence="8 9">Recombination protein N</fullName>
    </alternativeName>
</protein>
<feature type="domain" description="RecF/RecN/SMC N-terminal" evidence="10">
    <location>
        <begin position="1"/>
        <end position="515"/>
    </location>
</feature>
<comment type="similarity">
    <text evidence="2 9">Belongs to the RecN family.</text>
</comment>
<dbReference type="Pfam" id="PF02463">
    <property type="entry name" value="SMC_N"/>
    <property type="match status" value="1"/>
</dbReference>
<dbReference type="AlphaFoldDB" id="A0A4R2SAZ9"/>
<comment type="function">
    <text evidence="1 9">May be involved in recombinational repair of damaged DNA.</text>
</comment>
<evidence type="ECO:0000256" key="3">
    <source>
        <dbReference type="ARBA" id="ARBA00021315"/>
    </source>
</evidence>
<dbReference type="GO" id="GO:0006281">
    <property type="term" value="P:DNA repair"/>
    <property type="evidence" value="ECO:0007669"/>
    <property type="project" value="UniProtKB-KW"/>
</dbReference>
<organism evidence="11 12">
    <name type="scientific">Baia soyae</name>
    <dbReference type="NCBI Taxonomy" id="1544746"/>
    <lineage>
        <taxon>Bacteria</taxon>
        <taxon>Bacillati</taxon>
        <taxon>Bacillota</taxon>
        <taxon>Bacilli</taxon>
        <taxon>Bacillales</taxon>
        <taxon>Thermoactinomycetaceae</taxon>
        <taxon>Baia</taxon>
    </lineage>
</organism>
<evidence type="ECO:0000256" key="4">
    <source>
        <dbReference type="ARBA" id="ARBA00022741"/>
    </source>
</evidence>
<evidence type="ECO:0000256" key="5">
    <source>
        <dbReference type="ARBA" id="ARBA00022763"/>
    </source>
</evidence>
<dbReference type="InterPro" id="IPR003395">
    <property type="entry name" value="RecF/RecN/SMC_N"/>
</dbReference>
<reference evidence="11 12" key="1">
    <citation type="submission" date="2019-03" db="EMBL/GenBank/DDBJ databases">
        <title>Genomic Encyclopedia of Type Strains, Phase IV (KMG-IV): sequencing the most valuable type-strain genomes for metagenomic binning, comparative biology and taxonomic classification.</title>
        <authorList>
            <person name="Goeker M."/>
        </authorList>
    </citation>
    <scope>NUCLEOTIDE SEQUENCE [LARGE SCALE GENOMIC DNA]</scope>
    <source>
        <strain evidence="11 12">DSM 46831</strain>
    </source>
</reference>
<keyword evidence="5 9" id="KW-0227">DNA damage</keyword>
<keyword evidence="12" id="KW-1185">Reference proteome</keyword>
<keyword evidence="7 9" id="KW-0234">DNA repair</keyword>
<dbReference type="EMBL" id="SLXV01000006">
    <property type="protein sequence ID" value="TCP69738.1"/>
    <property type="molecule type" value="Genomic_DNA"/>
</dbReference>
<dbReference type="InterPro" id="IPR004604">
    <property type="entry name" value="DNA_recomb/repair_RecN"/>
</dbReference>
<dbReference type="PANTHER" id="PTHR11059">
    <property type="entry name" value="DNA REPAIR PROTEIN RECN"/>
    <property type="match status" value="1"/>
</dbReference>
<dbReference type="FunFam" id="3.40.50.300:FF:000319">
    <property type="entry name" value="DNA repair protein RecN"/>
    <property type="match status" value="1"/>
</dbReference>
<evidence type="ECO:0000256" key="2">
    <source>
        <dbReference type="ARBA" id="ARBA00009441"/>
    </source>
</evidence>
<evidence type="ECO:0000256" key="9">
    <source>
        <dbReference type="PIRNR" id="PIRNR003128"/>
    </source>
</evidence>
<name>A0A4R2SAZ9_9BACL</name>
<dbReference type="GO" id="GO:0043590">
    <property type="term" value="C:bacterial nucleoid"/>
    <property type="evidence" value="ECO:0007669"/>
    <property type="project" value="TreeGrafter"/>
</dbReference>
<dbReference type="PANTHER" id="PTHR11059:SF0">
    <property type="entry name" value="DNA REPAIR PROTEIN RECN"/>
    <property type="match status" value="1"/>
</dbReference>
<keyword evidence="4" id="KW-0547">Nucleotide-binding</keyword>
<keyword evidence="6" id="KW-0067">ATP-binding</keyword>
<dbReference type="CDD" id="cd03241">
    <property type="entry name" value="ABC_RecN"/>
    <property type="match status" value="2"/>
</dbReference>
<dbReference type="Proteomes" id="UP000294746">
    <property type="component" value="Unassembled WGS sequence"/>
</dbReference>
<evidence type="ECO:0000256" key="1">
    <source>
        <dbReference type="ARBA" id="ARBA00003618"/>
    </source>
</evidence>
<dbReference type="RefSeq" id="WP_131848078.1">
    <property type="nucleotide sequence ID" value="NZ_SLXV01000006.1"/>
</dbReference>
<dbReference type="FunFam" id="3.40.50.300:FF:000356">
    <property type="entry name" value="DNA repair protein RecN"/>
    <property type="match status" value="1"/>
</dbReference>
<dbReference type="NCBIfam" id="TIGR00634">
    <property type="entry name" value="recN"/>
    <property type="match status" value="1"/>
</dbReference>
<dbReference type="GO" id="GO:0006310">
    <property type="term" value="P:DNA recombination"/>
    <property type="evidence" value="ECO:0007669"/>
    <property type="project" value="InterPro"/>
</dbReference>
<gene>
    <name evidence="11" type="ORF">EDD57_10654</name>
</gene>
<dbReference type="Gene3D" id="3.40.50.300">
    <property type="entry name" value="P-loop containing nucleotide triphosphate hydrolases"/>
    <property type="match status" value="2"/>
</dbReference>
<proteinExistence type="inferred from homology"/>
<dbReference type="GO" id="GO:0009432">
    <property type="term" value="P:SOS response"/>
    <property type="evidence" value="ECO:0007669"/>
    <property type="project" value="TreeGrafter"/>
</dbReference>
<dbReference type="PIRSF" id="PIRSF003128">
    <property type="entry name" value="RecN"/>
    <property type="match status" value="1"/>
</dbReference>